<dbReference type="Proteomes" id="UP000199518">
    <property type="component" value="Unassembled WGS sequence"/>
</dbReference>
<accession>A0A1I3P4N6</accession>
<dbReference type="EMBL" id="FOQD01000016">
    <property type="protein sequence ID" value="SFJ16503.1"/>
    <property type="molecule type" value="Genomic_DNA"/>
</dbReference>
<protein>
    <recommendedName>
        <fullName evidence="3">Carboxypeptidase regulatory-like domain-containing protein</fullName>
    </recommendedName>
</protein>
<gene>
    <name evidence="1" type="ORF">SAMN05421753_11637</name>
</gene>
<evidence type="ECO:0000313" key="1">
    <source>
        <dbReference type="EMBL" id="SFJ16503.1"/>
    </source>
</evidence>
<proteinExistence type="predicted"/>
<reference evidence="2" key="1">
    <citation type="submission" date="2016-10" db="EMBL/GenBank/DDBJ databases">
        <authorList>
            <person name="Varghese N."/>
            <person name="Submissions S."/>
        </authorList>
    </citation>
    <scope>NUCLEOTIDE SEQUENCE [LARGE SCALE GENOMIC DNA]</scope>
    <source>
        <strain evidence="2">DSM 26348</strain>
    </source>
</reference>
<evidence type="ECO:0008006" key="3">
    <source>
        <dbReference type="Google" id="ProtNLM"/>
    </source>
</evidence>
<keyword evidence="2" id="KW-1185">Reference proteome</keyword>
<sequence length="190" mass="20181">MLPHWRRFEAVRPAEFEPSRRAALSKLLGMAPVLAFSRLLQAESYSRRGLPPRACDLLLQNGTLTGRYVTEKGNGVSHAMATLRSGGQRLSTQATDNEGGFAFTGVESGLYEVAVGNRSEFVRAWNPAAAPAGVWPTLILVQDGRTIGASGPYAAVGLMGPGGSPADLAGIREPGQRLGGGAEFRRLQHP</sequence>
<dbReference type="InterPro" id="IPR013783">
    <property type="entry name" value="Ig-like_fold"/>
</dbReference>
<dbReference type="Gene3D" id="2.60.40.10">
    <property type="entry name" value="Immunoglobulins"/>
    <property type="match status" value="1"/>
</dbReference>
<name>A0A1I3P4N6_9PLAN</name>
<organism evidence="1 2">
    <name type="scientific">Planctomicrobium piriforme</name>
    <dbReference type="NCBI Taxonomy" id="1576369"/>
    <lineage>
        <taxon>Bacteria</taxon>
        <taxon>Pseudomonadati</taxon>
        <taxon>Planctomycetota</taxon>
        <taxon>Planctomycetia</taxon>
        <taxon>Planctomycetales</taxon>
        <taxon>Planctomycetaceae</taxon>
        <taxon>Planctomicrobium</taxon>
    </lineage>
</organism>
<evidence type="ECO:0000313" key="2">
    <source>
        <dbReference type="Proteomes" id="UP000199518"/>
    </source>
</evidence>
<dbReference type="AlphaFoldDB" id="A0A1I3P4N6"/>
<dbReference type="SUPFAM" id="SSF49478">
    <property type="entry name" value="Cna protein B-type domain"/>
    <property type="match status" value="1"/>
</dbReference>